<name>A0A2V3ZS08_9BACT</name>
<accession>A0A2V3ZS08</accession>
<keyword evidence="1" id="KW-1133">Transmembrane helix</keyword>
<reference evidence="2 3" key="1">
    <citation type="submission" date="2018-05" db="EMBL/GenBank/DDBJ databases">
        <title>Marinifilum breve JC075T sp. nov., a marine bacterium isolated from Yongle Blue Hole in the South China Sea.</title>
        <authorList>
            <person name="Fu T."/>
        </authorList>
    </citation>
    <scope>NUCLEOTIDE SEQUENCE [LARGE SCALE GENOMIC DNA]</scope>
    <source>
        <strain evidence="2 3">JC075</strain>
    </source>
</reference>
<keyword evidence="1" id="KW-0472">Membrane</keyword>
<proteinExistence type="predicted"/>
<evidence type="ECO:0000313" key="2">
    <source>
        <dbReference type="EMBL" id="PXX96062.1"/>
    </source>
</evidence>
<evidence type="ECO:0000313" key="3">
    <source>
        <dbReference type="Proteomes" id="UP000248079"/>
    </source>
</evidence>
<dbReference type="EMBL" id="QFLI01000013">
    <property type="protein sequence ID" value="PXX96062.1"/>
    <property type="molecule type" value="Genomic_DNA"/>
</dbReference>
<evidence type="ECO:0008006" key="4">
    <source>
        <dbReference type="Google" id="ProtNLM"/>
    </source>
</evidence>
<keyword evidence="3" id="KW-1185">Reference proteome</keyword>
<sequence length="149" mass="17639">MDNLSKVSRMITSKRFVYLIHICLLLFLLKKLFTYILLLLFSFQTFEIAFIVLNFKINQDFFAEICENKDKPEMKCNGKCHLKKQIKKQEEQKSKKEKINIEKEIQNCILITSKILPQPKTKVVDASSLYKFNHKPRNCISDVFHPPRV</sequence>
<organism evidence="2 3">
    <name type="scientific">Marinifilum breve</name>
    <dbReference type="NCBI Taxonomy" id="2184082"/>
    <lineage>
        <taxon>Bacteria</taxon>
        <taxon>Pseudomonadati</taxon>
        <taxon>Bacteroidota</taxon>
        <taxon>Bacteroidia</taxon>
        <taxon>Marinilabiliales</taxon>
        <taxon>Marinifilaceae</taxon>
    </lineage>
</organism>
<dbReference type="AlphaFoldDB" id="A0A2V3ZS08"/>
<evidence type="ECO:0000256" key="1">
    <source>
        <dbReference type="SAM" id="Phobius"/>
    </source>
</evidence>
<feature type="transmembrane region" description="Helical" evidence="1">
    <location>
        <begin position="12"/>
        <end position="29"/>
    </location>
</feature>
<comment type="caution">
    <text evidence="2">The sequence shown here is derived from an EMBL/GenBank/DDBJ whole genome shotgun (WGS) entry which is preliminary data.</text>
</comment>
<gene>
    <name evidence="2" type="ORF">DF185_21140</name>
</gene>
<protein>
    <recommendedName>
        <fullName evidence="4">Transmembrane protein</fullName>
    </recommendedName>
</protein>
<keyword evidence="1" id="KW-0812">Transmembrane</keyword>
<dbReference type="Proteomes" id="UP000248079">
    <property type="component" value="Unassembled WGS sequence"/>
</dbReference>